<evidence type="ECO:0000313" key="3">
    <source>
        <dbReference type="Proteomes" id="UP000324800"/>
    </source>
</evidence>
<comment type="caution">
    <text evidence="2">The sequence shown here is derived from an EMBL/GenBank/DDBJ whole genome shotgun (WGS) entry which is preliminary data.</text>
</comment>
<dbReference type="GO" id="GO:0016480">
    <property type="term" value="P:negative regulation of transcription by RNA polymerase III"/>
    <property type="evidence" value="ECO:0007669"/>
    <property type="project" value="InterPro"/>
</dbReference>
<reference evidence="2 3" key="1">
    <citation type="submission" date="2019-03" db="EMBL/GenBank/DDBJ databases">
        <title>Single cell metagenomics reveals metabolic interactions within the superorganism composed of flagellate Streblomastix strix and complex community of Bacteroidetes bacteria on its surface.</title>
        <authorList>
            <person name="Treitli S.C."/>
            <person name="Kolisko M."/>
            <person name="Husnik F."/>
            <person name="Keeling P."/>
            <person name="Hampl V."/>
        </authorList>
    </citation>
    <scope>NUCLEOTIDE SEQUENCE [LARGE SCALE GENOMIC DNA]</scope>
    <source>
        <strain evidence="2">ST1C</strain>
    </source>
</reference>
<sequence length="262" mass="30338">MRFLDYPALQYAQSMLTGLENSACRIHVQLECFSCKNTADEKKAVKEIDEKYAEDTQDTTPFGPLSNATSRKTFLTLLGTLLAIEILWKAIHTAVDVSTCEIYKFQPDIARNSSREEHSRQSMIPKQSNQMRRGRDADVTDQSIMDARSRSSSTGSENYDPYAEEGIVWSFTYLFYQRDQKKVLCLCVRCINKLYDAQHIQKYNLDWDAEDEDDDNNRDRDDSDDYDYDDDDTSQGKMKIDGNGRRNKKSKHLQSQENDGFY</sequence>
<feature type="compositionally biased region" description="Polar residues" evidence="1">
    <location>
        <begin position="121"/>
        <end position="131"/>
    </location>
</feature>
<dbReference type="Proteomes" id="UP000324800">
    <property type="component" value="Unassembled WGS sequence"/>
</dbReference>
<dbReference type="InterPro" id="IPR015257">
    <property type="entry name" value="Maf1"/>
</dbReference>
<feature type="region of interest" description="Disordered" evidence="1">
    <location>
        <begin position="113"/>
        <end position="158"/>
    </location>
</feature>
<evidence type="ECO:0000313" key="2">
    <source>
        <dbReference type="EMBL" id="KAA6364267.1"/>
    </source>
</evidence>
<dbReference type="OrthoDB" id="277029at2759"/>
<dbReference type="GO" id="GO:0005634">
    <property type="term" value="C:nucleus"/>
    <property type="evidence" value="ECO:0007669"/>
    <property type="project" value="TreeGrafter"/>
</dbReference>
<dbReference type="InterPro" id="IPR038564">
    <property type="entry name" value="Maf1_sf"/>
</dbReference>
<dbReference type="AlphaFoldDB" id="A0A5J4U144"/>
<dbReference type="PANTHER" id="PTHR22504:SF0">
    <property type="entry name" value="REPRESSOR OF RNA POLYMERASE III TRANSCRIPTION MAF1 HOMOLOG"/>
    <property type="match status" value="1"/>
</dbReference>
<feature type="region of interest" description="Disordered" evidence="1">
    <location>
        <begin position="209"/>
        <end position="262"/>
    </location>
</feature>
<gene>
    <name evidence="2" type="ORF">EZS28_040206</name>
</gene>
<dbReference type="PANTHER" id="PTHR22504">
    <property type="entry name" value="REPRESSOR OF RNA POLYMERASE III TRANSCRIPTION MAF1"/>
    <property type="match status" value="1"/>
</dbReference>
<dbReference type="Gene3D" id="3.40.1000.50">
    <property type="entry name" value="Repressor of RNA polymerase III transcription Maf1"/>
    <property type="match status" value="1"/>
</dbReference>
<accession>A0A5J4U144</accession>
<dbReference type="GO" id="GO:0000994">
    <property type="term" value="F:RNA polymerase III core binding"/>
    <property type="evidence" value="ECO:0007669"/>
    <property type="project" value="TreeGrafter"/>
</dbReference>
<organism evidence="2 3">
    <name type="scientific">Streblomastix strix</name>
    <dbReference type="NCBI Taxonomy" id="222440"/>
    <lineage>
        <taxon>Eukaryota</taxon>
        <taxon>Metamonada</taxon>
        <taxon>Preaxostyla</taxon>
        <taxon>Oxymonadida</taxon>
        <taxon>Streblomastigidae</taxon>
        <taxon>Streblomastix</taxon>
    </lineage>
</organism>
<feature type="compositionally biased region" description="Acidic residues" evidence="1">
    <location>
        <begin position="209"/>
        <end position="233"/>
    </location>
</feature>
<feature type="compositionally biased region" description="Polar residues" evidence="1">
    <location>
        <begin position="253"/>
        <end position="262"/>
    </location>
</feature>
<name>A0A5J4U144_9EUKA</name>
<dbReference type="EMBL" id="SNRW01021878">
    <property type="protein sequence ID" value="KAA6364267.1"/>
    <property type="molecule type" value="Genomic_DNA"/>
</dbReference>
<evidence type="ECO:0000256" key="1">
    <source>
        <dbReference type="SAM" id="MobiDB-lite"/>
    </source>
</evidence>
<protein>
    <submittedName>
        <fullName evidence="2">Uncharacterized protein</fullName>
    </submittedName>
</protein>
<proteinExistence type="predicted"/>